<keyword evidence="8" id="KW-0997">Cell inner membrane</keyword>
<evidence type="ECO:0000256" key="1">
    <source>
        <dbReference type="ARBA" id="ARBA00004651"/>
    </source>
</evidence>
<comment type="caution">
    <text evidence="10">The sequence shown here is derived from an EMBL/GenBank/DDBJ whole genome shotgun (WGS) entry which is preliminary data.</text>
</comment>
<gene>
    <name evidence="10" type="ORF">F7Q91_23030</name>
</gene>
<keyword evidence="7 8" id="KW-0472">Membrane</keyword>
<proteinExistence type="inferred from homology"/>
<dbReference type="Pfam" id="PF01235">
    <property type="entry name" value="Na_Ala_symp"/>
    <property type="match status" value="1"/>
</dbReference>
<accession>A0A7V7NPX5</accession>
<feature type="transmembrane region" description="Helical" evidence="8">
    <location>
        <begin position="409"/>
        <end position="432"/>
    </location>
</feature>
<feature type="signal peptide" evidence="9">
    <location>
        <begin position="1"/>
        <end position="27"/>
    </location>
</feature>
<organism evidence="10 11">
    <name type="scientific">Vibrio chagasii</name>
    <dbReference type="NCBI Taxonomy" id="170679"/>
    <lineage>
        <taxon>Bacteria</taxon>
        <taxon>Pseudomonadati</taxon>
        <taxon>Pseudomonadota</taxon>
        <taxon>Gammaproteobacteria</taxon>
        <taxon>Vibrionales</taxon>
        <taxon>Vibrionaceae</taxon>
        <taxon>Vibrio</taxon>
    </lineage>
</organism>
<keyword evidence="6 8" id="KW-1133">Transmembrane helix</keyword>
<evidence type="ECO:0000256" key="8">
    <source>
        <dbReference type="RuleBase" id="RU363064"/>
    </source>
</evidence>
<dbReference type="PANTHER" id="PTHR30330">
    <property type="entry name" value="AGSS FAMILY TRANSPORTER, SODIUM-ALANINE"/>
    <property type="match status" value="1"/>
</dbReference>
<dbReference type="RefSeq" id="WP_137409054.1">
    <property type="nucleotide sequence ID" value="NZ_SZQG01000075.1"/>
</dbReference>
<comment type="subcellular location">
    <subcellularLocation>
        <location evidence="8">Cell inner membrane</location>
        <topology evidence="8">Multi-pass membrane protein</topology>
    </subcellularLocation>
    <subcellularLocation>
        <location evidence="1">Cell membrane</location>
        <topology evidence="1">Multi-pass membrane protein</topology>
    </subcellularLocation>
</comment>
<evidence type="ECO:0000313" key="11">
    <source>
        <dbReference type="Proteomes" id="UP000423756"/>
    </source>
</evidence>
<sequence>MHLHPLNQAFRVLAWFVPLSLSSPALATNSAQALNFDQQVNSIISPIAHQLSSIVFYKINLFGYSVPIIVLWLSVAAIFFTFYLNFVNLRGLATAFRLIRGDYTNPRATGEISHFQAVATAISGTVGIGNIGGVAVAITIGGPGATFWLIMAGFLSMSTKLVECTLGVKYRKVNPDGSISGGPMYYLEHYLKSRNYPTLGKCLGSFYALALVIGCLGIGNMFQSNQAYSQLLVITGESQSFFADKGWLFGLIMAVLVALVILGGISSIAKVTAKLVPIMAILYVISACIILIKSVEHLPSAVSLIFLHAFSLESATGGAIGAIIVGFQRAVFSNEAGIGSSSIAHSAVQTEEPASEGLVSLFEPLIDTVVICTLSALVVISTAYPAGLINGDLVGIELTSAVFAHHFTWAPYPLAIAALLFAFSTTIAWSYYGLKGWTYLFGEKRHSKFLFKLMFCCFVALGSMLHLDAVLMFSDALVFLIALPNVIGLYLFAPLVKHEVEDYLNRIKLGEIINYRLLGNSLDDQPSHKTMTSSD</sequence>
<comment type="similarity">
    <text evidence="2 8">Belongs to the alanine or glycine:cation symporter (AGCS) (TC 2.A.25) family.</text>
</comment>
<dbReference type="GO" id="GO:0005886">
    <property type="term" value="C:plasma membrane"/>
    <property type="evidence" value="ECO:0007669"/>
    <property type="project" value="UniProtKB-SubCell"/>
</dbReference>
<dbReference type="Proteomes" id="UP000423756">
    <property type="component" value="Unassembled WGS sequence"/>
</dbReference>
<feature type="transmembrane region" description="Helical" evidence="8">
    <location>
        <begin position="61"/>
        <end position="84"/>
    </location>
</feature>
<dbReference type="InterPro" id="IPR001463">
    <property type="entry name" value="Na/Ala_symport"/>
</dbReference>
<dbReference type="NCBIfam" id="TIGR00835">
    <property type="entry name" value="agcS"/>
    <property type="match status" value="1"/>
</dbReference>
<evidence type="ECO:0000256" key="3">
    <source>
        <dbReference type="ARBA" id="ARBA00022448"/>
    </source>
</evidence>
<evidence type="ECO:0000256" key="9">
    <source>
        <dbReference type="SAM" id="SignalP"/>
    </source>
</evidence>
<feature type="transmembrane region" description="Helical" evidence="8">
    <location>
        <begin position="477"/>
        <end position="496"/>
    </location>
</feature>
<keyword evidence="5 8" id="KW-0812">Transmembrane</keyword>
<keyword evidence="4" id="KW-1003">Cell membrane</keyword>
<keyword evidence="8" id="KW-0769">Symport</keyword>
<dbReference type="PANTHER" id="PTHR30330:SF3">
    <property type="entry name" value="TRANSCRIPTIONAL REGULATOR, LRP FAMILY"/>
    <property type="match status" value="1"/>
</dbReference>
<feature type="transmembrane region" description="Helical" evidence="8">
    <location>
        <begin position="202"/>
        <end position="222"/>
    </location>
</feature>
<feature type="transmembrane region" description="Helical" evidence="8">
    <location>
        <begin position="453"/>
        <end position="471"/>
    </location>
</feature>
<dbReference type="EMBL" id="VZPX01000073">
    <property type="protein sequence ID" value="KAB0468679.1"/>
    <property type="molecule type" value="Genomic_DNA"/>
</dbReference>
<protein>
    <submittedName>
        <fullName evidence="10">Alanine:cation symporter family protein</fullName>
    </submittedName>
</protein>
<evidence type="ECO:0000256" key="5">
    <source>
        <dbReference type="ARBA" id="ARBA00022692"/>
    </source>
</evidence>
<evidence type="ECO:0000256" key="2">
    <source>
        <dbReference type="ARBA" id="ARBA00009261"/>
    </source>
</evidence>
<feature type="chain" id="PRO_5031162496" evidence="9">
    <location>
        <begin position="28"/>
        <end position="535"/>
    </location>
</feature>
<evidence type="ECO:0000256" key="4">
    <source>
        <dbReference type="ARBA" id="ARBA00022475"/>
    </source>
</evidence>
<dbReference type="PRINTS" id="PR00175">
    <property type="entry name" value="NAALASMPORT"/>
</dbReference>
<evidence type="ECO:0000256" key="7">
    <source>
        <dbReference type="ARBA" id="ARBA00023136"/>
    </source>
</evidence>
<evidence type="ECO:0000313" key="10">
    <source>
        <dbReference type="EMBL" id="KAB0468679.1"/>
    </source>
</evidence>
<keyword evidence="9" id="KW-0732">Signal</keyword>
<evidence type="ECO:0000256" key="6">
    <source>
        <dbReference type="ARBA" id="ARBA00022989"/>
    </source>
</evidence>
<feature type="transmembrane region" description="Helical" evidence="8">
    <location>
        <begin position="365"/>
        <end position="389"/>
    </location>
</feature>
<reference evidence="10 11" key="1">
    <citation type="submission" date="2019-09" db="EMBL/GenBank/DDBJ databases">
        <title>Draft genome sequences of 48 bacterial type strains from the CCUG.</title>
        <authorList>
            <person name="Tunovic T."/>
            <person name="Pineiro-Iglesias B."/>
            <person name="Unosson C."/>
            <person name="Inganas E."/>
            <person name="Ohlen M."/>
            <person name="Cardew S."/>
            <person name="Jensie-Markopoulos S."/>
            <person name="Salva-Serra F."/>
            <person name="Jaen-Luchoro D."/>
            <person name="Karlsson R."/>
            <person name="Svensson-Stadler L."/>
            <person name="Chun J."/>
            <person name="Moore E."/>
        </authorList>
    </citation>
    <scope>NUCLEOTIDE SEQUENCE [LARGE SCALE GENOMIC DNA]</scope>
    <source>
        <strain evidence="10 11">CCUG 48643</strain>
    </source>
</reference>
<dbReference type="AlphaFoldDB" id="A0A7V7NPX5"/>
<dbReference type="Gene3D" id="1.20.1740.10">
    <property type="entry name" value="Amino acid/polyamine transporter I"/>
    <property type="match status" value="1"/>
</dbReference>
<keyword evidence="3 8" id="KW-0813">Transport</keyword>
<feature type="transmembrane region" description="Helical" evidence="8">
    <location>
        <begin position="247"/>
        <end position="268"/>
    </location>
</feature>
<dbReference type="GO" id="GO:0005283">
    <property type="term" value="F:amino acid:sodium symporter activity"/>
    <property type="evidence" value="ECO:0007669"/>
    <property type="project" value="InterPro"/>
</dbReference>
<name>A0A7V7NPX5_9VIBR</name>
<feature type="transmembrane region" description="Helical" evidence="8">
    <location>
        <begin position="304"/>
        <end position="327"/>
    </location>
</feature>
<feature type="transmembrane region" description="Helical" evidence="8">
    <location>
        <begin position="275"/>
        <end position="292"/>
    </location>
</feature>